<evidence type="ECO:0000313" key="4">
    <source>
        <dbReference type="EMBL" id="KAK7753695.1"/>
    </source>
</evidence>
<dbReference type="GO" id="GO:0051315">
    <property type="term" value="P:attachment of mitotic spindle microtubules to kinetochore"/>
    <property type="evidence" value="ECO:0007669"/>
    <property type="project" value="TreeGrafter"/>
</dbReference>
<dbReference type="Gene3D" id="3.90.1150.80">
    <property type="match status" value="1"/>
</dbReference>
<dbReference type="FunFam" id="3.90.1150.80:FF:000001">
    <property type="entry name" value="Chromosome segregation protein (Pcs1)"/>
    <property type="match status" value="1"/>
</dbReference>
<dbReference type="Proteomes" id="UP001320420">
    <property type="component" value="Unassembled WGS sequence"/>
</dbReference>
<protein>
    <recommendedName>
        <fullName evidence="3">Monopolin complex subunit Csm1/Pcs1 C-terminal domain-containing protein</fullName>
    </recommendedName>
</protein>
<feature type="compositionally biased region" description="Polar residues" evidence="2">
    <location>
        <begin position="213"/>
        <end position="228"/>
    </location>
</feature>
<proteinExistence type="predicted"/>
<dbReference type="InterPro" id="IPR040349">
    <property type="entry name" value="Csm1/Pcs1"/>
</dbReference>
<evidence type="ECO:0000313" key="5">
    <source>
        <dbReference type="Proteomes" id="UP001320420"/>
    </source>
</evidence>
<dbReference type="GO" id="GO:0045144">
    <property type="term" value="P:meiotic sister chromatid segregation"/>
    <property type="evidence" value="ECO:0007669"/>
    <property type="project" value="TreeGrafter"/>
</dbReference>
<feature type="region of interest" description="Disordered" evidence="2">
    <location>
        <begin position="212"/>
        <end position="247"/>
    </location>
</feature>
<dbReference type="InterPro" id="IPR038608">
    <property type="entry name" value="Csm1/Pcs1_C_sf"/>
</dbReference>
<dbReference type="PANTHER" id="PTHR28006">
    <property type="entry name" value="MONOPOLIN COMPLEX SUBUNIT CSM1"/>
    <property type="match status" value="1"/>
</dbReference>
<keyword evidence="1" id="KW-0175">Coiled coil</keyword>
<evidence type="ECO:0000256" key="1">
    <source>
        <dbReference type="SAM" id="Coils"/>
    </source>
</evidence>
<reference evidence="4 5" key="1">
    <citation type="submission" date="2024-02" db="EMBL/GenBank/DDBJ databases">
        <title>De novo assembly and annotation of 12 fungi associated with fruit tree decline syndrome in Ontario, Canada.</title>
        <authorList>
            <person name="Sulman M."/>
            <person name="Ellouze W."/>
            <person name="Ilyukhin E."/>
        </authorList>
    </citation>
    <scope>NUCLEOTIDE SEQUENCE [LARGE SCALE GENOMIC DNA]</scope>
    <source>
        <strain evidence="4 5">M11/M66-122</strain>
    </source>
</reference>
<dbReference type="InterPro" id="IPR020981">
    <property type="entry name" value="Csm1/Pcs1_C"/>
</dbReference>
<evidence type="ECO:0000256" key="2">
    <source>
        <dbReference type="SAM" id="MobiDB-lite"/>
    </source>
</evidence>
<dbReference type="AlphaFoldDB" id="A0AAN9YTS2"/>
<evidence type="ECO:0000259" key="3">
    <source>
        <dbReference type="Pfam" id="PF12539"/>
    </source>
</evidence>
<name>A0AAN9YTS2_9PEZI</name>
<feature type="compositionally biased region" description="Basic and acidic residues" evidence="2">
    <location>
        <begin position="159"/>
        <end position="169"/>
    </location>
</feature>
<dbReference type="GO" id="GO:0033551">
    <property type="term" value="C:monopolin complex"/>
    <property type="evidence" value="ECO:0007669"/>
    <property type="project" value="InterPro"/>
</dbReference>
<feature type="domain" description="Monopolin complex subunit Csm1/Pcs1 C-terminal" evidence="3">
    <location>
        <begin position="397"/>
        <end position="485"/>
    </location>
</feature>
<dbReference type="Pfam" id="PF12539">
    <property type="entry name" value="Csm1"/>
    <property type="match status" value="1"/>
</dbReference>
<feature type="compositionally biased region" description="Low complexity" evidence="2">
    <location>
        <begin position="42"/>
        <end position="54"/>
    </location>
</feature>
<accession>A0AAN9YTS2</accession>
<gene>
    <name evidence="4" type="ORF">SLS62_004317</name>
</gene>
<dbReference type="GO" id="GO:0072686">
    <property type="term" value="C:mitotic spindle"/>
    <property type="evidence" value="ECO:0007669"/>
    <property type="project" value="TreeGrafter"/>
</dbReference>
<feature type="compositionally biased region" description="Basic residues" evidence="2">
    <location>
        <begin position="107"/>
        <end position="117"/>
    </location>
</feature>
<dbReference type="CDD" id="cd23787">
    <property type="entry name" value="RWD_CSM1"/>
    <property type="match status" value="1"/>
</dbReference>
<dbReference type="GO" id="GO:0034506">
    <property type="term" value="C:chromosome, centromeric core domain"/>
    <property type="evidence" value="ECO:0007669"/>
    <property type="project" value="TreeGrafter"/>
</dbReference>
<keyword evidence="5" id="KW-1185">Reference proteome</keyword>
<dbReference type="GO" id="GO:0005730">
    <property type="term" value="C:nucleolus"/>
    <property type="evidence" value="ECO:0007669"/>
    <property type="project" value="TreeGrafter"/>
</dbReference>
<dbReference type="GO" id="GO:1990644">
    <property type="term" value="F:microtubule site clamp"/>
    <property type="evidence" value="ECO:0007669"/>
    <property type="project" value="TreeGrafter"/>
</dbReference>
<dbReference type="EMBL" id="JAKJXP020000026">
    <property type="protein sequence ID" value="KAK7753695.1"/>
    <property type="molecule type" value="Genomic_DNA"/>
</dbReference>
<feature type="region of interest" description="Disordered" evidence="2">
    <location>
        <begin position="1"/>
        <end position="192"/>
    </location>
</feature>
<feature type="coiled-coil region" evidence="1">
    <location>
        <begin position="251"/>
        <end position="349"/>
    </location>
</feature>
<organism evidence="4 5">
    <name type="scientific">Diatrype stigma</name>
    <dbReference type="NCBI Taxonomy" id="117547"/>
    <lineage>
        <taxon>Eukaryota</taxon>
        <taxon>Fungi</taxon>
        <taxon>Dikarya</taxon>
        <taxon>Ascomycota</taxon>
        <taxon>Pezizomycotina</taxon>
        <taxon>Sordariomycetes</taxon>
        <taxon>Xylariomycetidae</taxon>
        <taxon>Xylariales</taxon>
        <taxon>Diatrypaceae</taxon>
        <taxon>Diatrype</taxon>
    </lineage>
</organism>
<sequence length="505" mass="55256">MSKLKATTLLGWVESDDEDSDILSSGHKPAPRRMVPPKKPVTTARPAQTTTRQPNTAATRKALAEKPANVPEKPMAEKGRKRAAPEEAPADPNPQDENAIEANAKPKGARGRPRAAKAAKIAAAETEDDEAPEPQPEPKPKAKAAAQQPPAKRGRKPKAKAEVEQREIPETQLQEEEPEIPETQQLEATELSVDVENDEDEIIEPLPAFNSRAGMSSAQRPQSQQNLFGASHRSVPASDSKVNDPLMKRRMADLTRKYQELEARYQDLREIGVIEAERNYDRLKQQSEEKSKTANELIATLKAQVAAQADVAKESQRLRQQLDASQAKADELQGQLSEANSSLAGAKTEIKTLSTKLGAARSAEQASVKVPGSAIKGNSAGDKRLLANAEAAVQQAQMKEDLYADLTGLIVRGIKREKDEDIYDCIQTGRNGTLHFKLAVGADGAASGNFEESQFVYMPQLDPDRDEALVDVLPDYLQEEITFPRPQAAKFYARVMKSLTERIAD</sequence>
<comment type="caution">
    <text evidence="4">The sequence shown here is derived from an EMBL/GenBank/DDBJ whole genome shotgun (WGS) entry which is preliminary data.</text>
</comment>
<dbReference type="PANTHER" id="PTHR28006:SF1">
    <property type="entry name" value="MONOPOLIN COMPLEX SUBUNIT CSM1"/>
    <property type="match status" value="1"/>
</dbReference>